<feature type="chain" id="PRO_5020927107" description="peptidylprolyl isomerase" evidence="4">
    <location>
        <begin position="23"/>
        <end position="216"/>
    </location>
</feature>
<dbReference type="AlphaFoldDB" id="A0A4R6FS23"/>
<evidence type="ECO:0000259" key="5">
    <source>
        <dbReference type="PROSITE" id="PS50072"/>
    </source>
</evidence>
<evidence type="ECO:0000256" key="2">
    <source>
        <dbReference type="ARBA" id="ARBA00023110"/>
    </source>
</evidence>
<dbReference type="Proteomes" id="UP000295493">
    <property type="component" value="Unassembled WGS sequence"/>
</dbReference>
<protein>
    <recommendedName>
        <fullName evidence="1">peptidylprolyl isomerase</fullName>
        <ecNumber evidence="1">5.2.1.8</ecNumber>
    </recommendedName>
</protein>
<proteinExistence type="predicted"/>
<dbReference type="GO" id="GO:0003755">
    <property type="term" value="F:peptidyl-prolyl cis-trans isomerase activity"/>
    <property type="evidence" value="ECO:0007669"/>
    <property type="project" value="UniProtKB-KW"/>
</dbReference>
<gene>
    <name evidence="6" type="ORF">EV664_103115</name>
</gene>
<evidence type="ECO:0000313" key="6">
    <source>
        <dbReference type="EMBL" id="TDN84472.1"/>
    </source>
</evidence>
<comment type="caution">
    <text evidence="6">The sequence shown here is derived from an EMBL/GenBank/DDBJ whole genome shotgun (WGS) entry which is preliminary data.</text>
</comment>
<keyword evidence="7" id="KW-1185">Reference proteome</keyword>
<dbReference type="SUPFAM" id="SSF50891">
    <property type="entry name" value="Cyclophilin-like"/>
    <property type="match status" value="1"/>
</dbReference>
<dbReference type="Gene3D" id="2.40.100.10">
    <property type="entry name" value="Cyclophilin-like"/>
    <property type="match status" value="1"/>
</dbReference>
<evidence type="ECO:0000256" key="4">
    <source>
        <dbReference type="SAM" id="SignalP"/>
    </source>
</evidence>
<feature type="domain" description="PPIase cyclophilin-type" evidence="5">
    <location>
        <begin position="47"/>
        <end position="213"/>
    </location>
</feature>
<evidence type="ECO:0000256" key="1">
    <source>
        <dbReference type="ARBA" id="ARBA00013194"/>
    </source>
</evidence>
<sequence length="216" mass="23460">MRLTVTLLAAVLLGLGGTAALAQELEQTAPVKGLPDPYAGWPRVELDTSAGRMVVAVDTKDAPITAKNFLHYVDSGRMKGAKFYRVVKVDTEFGFVQFGMQTNPKKLFPPIKHEPTTETGLHHTDGTLSMPRLKPDTAQGEFTITVGDQRPSFDAHPDAPGDNLGYAAFGKVVEGRDVLIHILDQPVDPEKNDRGAFRGEMPDDPVTILSAKRIAQ</sequence>
<dbReference type="InterPro" id="IPR029000">
    <property type="entry name" value="Cyclophilin-like_dom_sf"/>
</dbReference>
<reference evidence="6 7" key="1">
    <citation type="submission" date="2019-03" db="EMBL/GenBank/DDBJ databases">
        <title>Genomic Encyclopedia of Type Strains, Phase IV (KMG-IV): sequencing the most valuable type-strain genomes for metagenomic binning, comparative biology and taxonomic classification.</title>
        <authorList>
            <person name="Goeker M."/>
        </authorList>
    </citation>
    <scope>NUCLEOTIDE SEQUENCE [LARGE SCALE GENOMIC DNA]</scope>
    <source>
        <strain evidence="6 7">DSM 25059</strain>
    </source>
</reference>
<dbReference type="EC" id="5.2.1.8" evidence="1"/>
<keyword evidence="3 6" id="KW-0413">Isomerase</keyword>
<feature type="signal peptide" evidence="4">
    <location>
        <begin position="1"/>
        <end position="22"/>
    </location>
</feature>
<dbReference type="InterPro" id="IPR044665">
    <property type="entry name" value="E_coli_cyclophilin_A-like"/>
</dbReference>
<dbReference type="PROSITE" id="PS50072">
    <property type="entry name" value="CSA_PPIASE_2"/>
    <property type="match status" value="1"/>
</dbReference>
<dbReference type="EMBL" id="SNWD01000003">
    <property type="protein sequence ID" value="TDN84472.1"/>
    <property type="molecule type" value="Genomic_DNA"/>
</dbReference>
<dbReference type="Pfam" id="PF00160">
    <property type="entry name" value="Pro_isomerase"/>
    <property type="match status" value="1"/>
</dbReference>
<organism evidence="6 7">
    <name type="scientific">Stakelama pacifica</name>
    <dbReference type="NCBI Taxonomy" id="517720"/>
    <lineage>
        <taxon>Bacteria</taxon>
        <taxon>Pseudomonadati</taxon>
        <taxon>Pseudomonadota</taxon>
        <taxon>Alphaproteobacteria</taxon>
        <taxon>Sphingomonadales</taxon>
        <taxon>Sphingomonadaceae</taxon>
        <taxon>Stakelama</taxon>
    </lineage>
</organism>
<accession>A0A4R6FS23</accession>
<keyword evidence="4" id="KW-0732">Signal</keyword>
<dbReference type="InterPro" id="IPR002130">
    <property type="entry name" value="Cyclophilin-type_PPIase_dom"/>
</dbReference>
<dbReference type="RefSeq" id="WP_133494868.1">
    <property type="nucleotide sequence ID" value="NZ_BMLU01000003.1"/>
</dbReference>
<evidence type="ECO:0000256" key="3">
    <source>
        <dbReference type="ARBA" id="ARBA00023235"/>
    </source>
</evidence>
<dbReference type="OrthoDB" id="9807797at2"/>
<dbReference type="PANTHER" id="PTHR43246">
    <property type="entry name" value="PEPTIDYL-PROLYL CIS-TRANS ISOMERASE CYP38, CHLOROPLASTIC"/>
    <property type="match status" value="1"/>
</dbReference>
<keyword evidence="2" id="KW-0697">Rotamase</keyword>
<name>A0A4R6FS23_9SPHN</name>
<evidence type="ECO:0000313" key="7">
    <source>
        <dbReference type="Proteomes" id="UP000295493"/>
    </source>
</evidence>